<evidence type="ECO:0000256" key="2">
    <source>
        <dbReference type="ARBA" id="ARBA00012906"/>
    </source>
</evidence>
<gene>
    <name evidence="10" type="ORF">METZ01_LOCUS92157</name>
</gene>
<evidence type="ECO:0000256" key="7">
    <source>
        <dbReference type="ARBA" id="ARBA00047615"/>
    </source>
</evidence>
<dbReference type="NCBIfam" id="TIGR00017">
    <property type="entry name" value="cmk"/>
    <property type="match status" value="1"/>
</dbReference>
<dbReference type="AlphaFoldDB" id="A0A381VIL5"/>
<evidence type="ECO:0000313" key="10">
    <source>
        <dbReference type="EMBL" id="SVA39303.1"/>
    </source>
</evidence>
<evidence type="ECO:0000256" key="6">
    <source>
        <dbReference type="ARBA" id="ARBA00022840"/>
    </source>
</evidence>
<accession>A0A381VIL5</accession>
<organism evidence="10">
    <name type="scientific">marine metagenome</name>
    <dbReference type="NCBI Taxonomy" id="408172"/>
    <lineage>
        <taxon>unclassified sequences</taxon>
        <taxon>metagenomes</taxon>
        <taxon>ecological metagenomes</taxon>
    </lineage>
</organism>
<comment type="catalytic activity">
    <reaction evidence="7">
        <text>dCMP + ATP = dCDP + ADP</text>
        <dbReference type="Rhea" id="RHEA:25094"/>
        <dbReference type="ChEBI" id="CHEBI:30616"/>
        <dbReference type="ChEBI" id="CHEBI:57566"/>
        <dbReference type="ChEBI" id="CHEBI:58593"/>
        <dbReference type="ChEBI" id="CHEBI:456216"/>
        <dbReference type="EC" id="2.7.4.25"/>
    </reaction>
</comment>
<evidence type="ECO:0000256" key="4">
    <source>
        <dbReference type="ARBA" id="ARBA00022741"/>
    </source>
</evidence>
<keyword evidence="4" id="KW-0547">Nucleotide-binding</keyword>
<dbReference type="GO" id="GO:0036431">
    <property type="term" value="F:dCMP kinase activity"/>
    <property type="evidence" value="ECO:0007669"/>
    <property type="project" value="InterPro"/>
</dbReference>
<dbReference type="InterPro" id="IPR003136">
    <property type="entry name" value="Cytidylate_kin"/>
</dbReference>
<sequence length="219" mass="24680">MIVAIDGPAASGKSTTAKMVAKKLEMTYLDTGAMYRAVTLALLRSNTDLDDYDSVCHVIDELELDIYDKGSKTIVKLDGEDVSQAIRSMPVTENVSVVSAMKYVRQTMVEIQRNIGKKTNCVVEGRDIGTVVFPDAEFKIFMVADVNMRAERRFKDFYEMGENRSFQEVLADLKRRDEKDSTRAYSPLQKADEAIEIDTSMLSIDQQVEKIINLVKKNN</sequence>
<evidence type="ECO:0000259" key="9">
    <source>
        <dbReference type="Pfam" id="PF02224"/>
    </source>
</evidence>
<dbReference type="CDD" id="cd02020">
    <property type="entry name" value="CMPK"/>
    <property type="match status" value="1"/>
</dbReference>
<evidence type="ECO:0000256" key="3">
    <source>
        <dbReference type="ARBA" id="ARBA00022679"/>
    </source>
</evidence>
<keyword evidence="5" id="KW-0418">Kinase</keyword>
<comment type="catalytic activity">
    <reaction evidence="8">
        <text>CMP + ATP = CDP + ADP</text>
        <dbReference type="Rhea" id="RHEA:11600"/>
        <dbReference type="ChEBI" id="CHEBI:30616"/>
        <dbReference type="ChEBI" id="CHEBI:58069"/>
        <dbReference type="ChEBI" id="CHEBI:60377"/>
        <dbReference type="ChEBI" id="CHEBI:456216"/>
        <dbReference type="EC" id="2.7.4.25"/>
    </reaction>
</comment>
<dbReference type="SUPFAM" id="SSF52540">
    <property type="entry name" value="P-loop containing nucleoside triphosphate hydrolases"/>
    <property type="match status" value="1"/>
</dbReference>
<dbReference type="EMBL" id="UINC01008740">
    <property type="protein sequence ID" value="SVA39303.1"/>
    <property type="molecule type" value="Genomic_DNA"/>
</dbReference>
<dbReference type="Gene3D" id="3.40.50.300">
    <property type="entry name" value="P-loop containing nucleotide triphosphate hydrolases"/>
    <property type="match status" value="1"/>
</dbReference>
<comment type="similarity">
    <text evidence="1">Belongs to the cytidylate kinase family. Type 1 subfamily.</text>
</comment>
<dbReference type="GO" id="GO:0005829">
    <property type="term" value="C:cytosol"/>
    <property type="evidence" value="ECO:0007669"/>
    <property type="project" value="TreeGrafter"/>
</dbReference>
<reference evidence="10" key="1">
    <citation type="submission" date="2018-05" db="EMBL/GenBank/DDBJ databases">
        <authorList>
            <person name="Lanie J.A."/>
            <person name="Ng W.-L."/>
            <person name="Kazmierczak K.M."/>
            <person name="Andrzejewski T.M."/>
            <person name="Davidsen T.M."/>
            <person name="Wayne K.J."/>
            <person name="Tettelin H."/>
            <person name="Glass J.I."/>
            <person name="Rusch D."/>
            <person name="Podicherti R."/>
            <person name="Tsui H.-C.T."/>
            <person name="Winkler M.E."/>
        </authorList>
    </citation>
    <scope>NUCLEOTIDE SEQUENCE</scope>
</reference>
<dbReference type="InterPro" id="IPR027417">
    <property type="entry name" value="P-loop_NTPase"/>
</dbReference>
<dbReference type="Pfam" id="PF02224">
    <property type="entry name" value="Cytidylate_kin"/>
    <property type="match status" value="1"/>
</dbReference>
<dbReference type="InterPro" id="IPR011994">
    <property type="entry name" value="Cytidylate_kinase_dom"/>
</dbReference>
<protein>
    <recommendedName>
        <fullName evidence="2">(d)CMP kinase</fullName>
        <ecNumber evidence="2">2.7.4.25</ecNumber>
    </recommendedName>
</protein>
<dbReference type="GO" id="GO:0015949">
    <property type="term" value="P:nucleobase-containing small molecule interconversion"/>
    <property type="evidence" value="ECO:0007669"/>
    <property type="project" value="TreeGrafter"/>
</dbReference>
<dbReference type="PANTHER" id="PTHR21299">
    <property type="entry name" value="CYTIDYLATE KINASE/PANTOATE-BETA-ALANINE LIGASE"/>
    <property type="match status" value="1"/>
</dbReference>
<proteinExistence type="inferred from homology"/>
<evidence type="ECO:0000256" key="5">
    <source>
        <dbReference type="ARBA" id="ARBA00022777"/>
    </source>
</evidence>
<dbReference type="EC" id="2.7.4.25" evidence="2"/>
<dbReference type="PANTHER" id="PTHR21299:SF2">
    <property type="entry name" value="CYTIDYLATE KINASE"/>
    <property type="match status" value="1"/>
</dbReference>
<keyword evidence="6" id="KW-0067">ATP-binding</keyword>
<dbReference type="HAMAP" id="MF_00238">
    <property type="entry name" value="Cytidyl_kinase_type1"/>
    <property type="match status" value="1"/>
</dbReference>
<dbReference type="GO" id="GO:0005524">
    <property type="term" value="F:ATP binding"/>
    <property type="evidence" value="ECO:0007669"/>
    <property type="project" value="UniProtKB-KW"/>
</dbReference>
<feature type="domain" description="Cytidylate kinase" evidence="9">
    <location>
        <begin position="3"/>
        <end position="216"/>
    </location>
</feature>
<evidence type="ECO:0000256" key="1">
    <source>
        <dbReference type="ARBA" id="ARBA00009427"/>
    </source>
</evidence>
<name>A0A381VIL5_9ZZZZ</name>
<evidence type="ECO:0000256" key="8">
    <source>
        <dbReference type="ARBA" id="ARBA00048478"/>
    </source>
</evidence>
<keyword evidence="3" id="KW-0808">Transferase</keyword>